<dbReference type="AlphaFoldDB" id="A0A521FKC3"/>
<evidence type="ECO:0000256" key="1">
    <source>
        <dbReference type="ARBA" id="ARBA00012513"/>
    </source>
</evidence>
<protein>
    <recommendedName>
        <fullName evidence="1">non-specific serine/threonine protein kinase</fullName>
        <ecNumber evidence="1">2.7.11.1</ecNumber>
    </recommendedName>
</protein>
<evidence type="ECO:0000256" key="8">
    <source>
        <dbReference type="ARBA" id="ARBA00048679"/>
    </source>
</evidence>
<dbReference type="Gene3D" id="1.10.510.10">
    <property type="entry name" value="Transferase(Phosphotransferase) domain 1"/>
    <property type="match status" value="1"/>
</dbReference>
<evidence type="ECO:0000256" key="3">
    <source>
        <dbReference type="ARBA" id="ARBA00022679"/>
    </source>
</evidence>
<dbReference type="Pfam" id="PF01163">
    <property type="entry name" value="RIO1"/>
    <property type="match status" value="1"/>
</dbReference>
<dbReference type="InterPro" id="IPR011009">
    <property type="entry name" value="Kinase-like_dom_sf"/>
</dbReference>
<feature type="transmembrane region" description="Helical" evidence="9">
    <location>
        <begin position="45"/>
        <end position="74"/>
    </location>
</feature>
<keyword evidence="2" id="KW-0723">Serine/threonine-protein kinase</keyword>
<evidence type="ECO:0000256" key="4">
    <source>
        <dbReference type="ARBA" id="ARBA00022741"/>
    </source>
</evidence>
<accession>A0A521FKC3</accession>
<feature type="transmembrane region" description="Helical" evidence="9">
    <location>
        <begin position="94"/>
        <end position="116"/>
    </location>
</feature>
<evidence type="ECO:0000313" key="12">
    <source>
        <dbReference type="EMBL" id="SMO96653.1"/>
    </source>
</evidence>
<dbReference type="EMBL" id="FXTJ01000010">
    <property type="protein sequence ID" value="SMO96653.1"/>
    <property type="molecule type" value="Genomic_DNA"/>
</dbReference>
<feature type="domain" description="RIO-type" evidence="10">
    <location>
        <begin position="339"/>
        <end position="441"/>
    </location>
</feature>
<reference evidence="12 13" key="1">
    <citation type="submission" date="2017-05" db="EMBL/GenBank/DDBJ databases">
        <authorList>
            <person name="Varghese N."/>
            <person name="Submissions S."/>
        </authorList>
    </citation>
    <scope>NUCLEOTIDE SEQUENCE [LARGE SCALE GENOMIC DNA]</scope>
    <source>
        <strain evidence="12 13">DSM 46834</strain>
    </source>
</reference>
<keyword evidence="6" id="KW-0067">ATP-binding</keyword>
<keyword evidence="9" id="KW-1133">Transmembrane helix</keyword>
<dbReference type="Proteomes" id="UP000317484">
    <property type="component" value="Unassembled WGS sequence"/>
</dbReference>
<comment type="catalytic activity">
    <reaction evidence="8">
        <text>L-seryl-[protein] + ATP = O-phospho-L-seryl-[protein] + ADP + H(+)</text>
        <dbReference type="Rhea" id="RHEA:17989"/>
        <dbReference type="Rhea" id="RHEA-COMP:9863"/>
        <dbReference type="Rhea" id="RHEA-COMP:11604"/>
        <dbReference type="ChEBI" id="CHEBI:15378"/>
        <dbReference type="ChEBI" id="CHEBI:29999"/>
        <dbReference type="ChEBI" id="CHEBI:30616"/>
        <dbReference type="ChEBI" id="CHEBI:83421"/>
        <dbReference type="ChEBI" id="CHEBI:456216"/>
        <dbReference type="EC" id="2.7.11.1"/>
    </reaction>
</comment>
<dbReference type="SUPFAM" id="SSF56112">
    <property type="entry name" value="Protein kinase-like (PK-like)"/>
    <property type="match status" value="1"/>
</dbReference>
<gene>
    <name evidence="12" type="ORF">SAMN06273567_11055</name>
</gene>
<feature type="transmembrane region" description="Helical" evidence="9">
    <location>
        <begin position="219"/>
        <end position="238"/>
    </location>
</feature>
<dbReference type="Pfam" id="PF01569">
    <property type="entry name" value="PAP2"/>
    <property type="match status" value="1"/>
</dbReference>
<keyword evidence="3" id="KW-0808">Transferase</keyword>
<keyword evidence="4" id="KW-0547">Nucleotide-binding</keyword>
<evidence type="ECO:0000256" key="5">
    <source>
        <dbReference type="ARBA" id="ARBA00022777"/>
    </source>
</evidence>
<dbReference type="Gene3D" id="1.20.144.10">
    <property type="entry name" value="Phosphatidic acid phosphatase type 2/haloperoxidase"/>
    <property type="match status" value="1"/>
</dbReference>
<evidence type="ECO:0000256" key="2">
    <source>
        <dbReference type="ARBA" id="ARBA00022527"/>
    </source>
</evidence>
<comment type="catalytic activity">
    <reaction evidence="7">
        <text>L-threonyl-[protein] + ATP = O-phospho-L-threonyl-[protein] + ADP + H(+)</text>
        <dbReference type="Rhea" id="RHEA:46608"/>
        <dbReference type="Rhea" id="RHEA-COMP:11060"/>
        <dbReference type="Rhea" id="RHEA-COMP:11605"/>
        <dbReference type="ChEBI" id="CHEBI:15378"/>
        <dbReference type="ChEBI" id="CHEBI:30013"/>
        <dbReference type="ChEBI" id="CHEBI:30616"/>
        <dbReference type="ChEBI" id="CHEBI:61977"/>
        <dbReference type="ChEBI" id="CHEBI:456216"/>
        <dbReference type="EC" id="2.7.11.1"/>
    </reaction>
</comment>
<organism evidence="12 13">
    <name type="scientific">Geodermatophilus aquaeductus</name>
    <dbReference type="NCBI Taxonomy" id="1564161"/>
    <lineage>
        <taxon>Bacteria</taxon>
        <taxon>Bacillati</taxon>
        <taxon>Actinomycetota</taxon>
        <taxon>Actinomycetes</taxon>
        <taxon>Geodermatophilales</taxon>
        <taxon>Geodermatophilaceae</taxon>
        <taxon>Geodermatophilus</taxon>
    </lineage>
</organism>
<evidence type="ECO:0000256" key="9">
    <source>
        <dbReference type="SAM" id="Phobius"/>
    </source>
</evidence>
<feature type="domain" description="Phosphatidic acid phosphatase type 2/haloperoxidase" evidence="11">
    <location>
        <begin position="124"/>
        <end position="237"/>
    </location>
</feature>
<keyword evidence="9" id="KW-0812">Transmembrane</keyword>
<evidence type="ECO:0000313" key="13">
    <source>
        <dbReference type="Proteomes" id="UP000317484"/>
    </source>
</evidence>
<keyword evidence="5" id="KW-0418">Kinase</keyword>
<feature type="transmembrane region" description="Helical" evidence="9">
    <location>
        <begin position="162"/>
        <end position="183"/>
    </location>
</feature>
<dbReference type="InterPro" id="IPR036938">
    <property type="entry name" value="PAP2/HPO_sf"/>
</dbReference>
<evidence type="ECO:0000256" key="6">
    <source>
        <dbReference type="ARBA" id="ARBA00022840"/>
    </source>
</evidence>
<dbReference type="GO" id="GO:0005524">
    <property type="term" value="F:ATP binding"/>
    <property type="evidence" value="ECO:0007669"/>
    <property type="project" value="UniProtKB-KW"/>
</dbReference>
<evidence type="ECO:0000259" key="10">
    <source>
        <dbReference type="Pfam" id="PF01163"/>
    </source>
</evidence>
<evidence type="ECO:0000256" key="7">
    <source>
        <dbReference type="ARBA" id="ARBA00047899"/>
    </source>
</evidence>
<dbReference type="InterPro" id="IPR000326">
    <property type="entry name" value="PAP2/HPO"/>
</dbReference>
<feature type="transmembrane region" description="Helical" evidence="9">
    <location>
        <begin position="123"/>
        <end position="142"/>
    </location>
</feature>
<sequence length="728" mass="78267">MDLPADRTTPVAVPVAQGAAVRRTRRPSGGPPALPRHVRASGVGWLLAAVLLIAAVPVVFSGGLRGVAVAVTVADDAGTRWLGEVVPPGLSRVLAAPASWPVLSTVPPLLLVALVVLRRFRHLVIWLAAITVLQVVAGNLLASRAHRPRPFGVAFGTEWQGWAMPSLQMTLFSAGAVTLLYSLVPAGRWRDRGKWIATAVVALAGLGRIALGVDAPTDVLVGVVLGVTVPLLAFRWFAPDAVFPVGYRRGRTAHLDVGGARGEAIRRALRDQLGLVADEVVPFGLAGSAGSTPLRIRVAGDPPRVLFGKLYAKSHLQADRWFKLGRELLYGQLEDERPFTTVRRLVQQEDYALSLMHRAGVPSPTPYGFVELTPEREYLLVTEFFEGAVELGEVEGAIDDRVLDDGLGIVRRLWDAGLAHRDLKPANLLVRDGRLLLIDVAFAEARPSPWRQAVDLANMMLCLALRSDPGRVYDRALRQFGVEEITEAFAAARGLALPSQLRRMMRSQGRDLHAEFVALLPRAPRPIPVQRWTARRAALLAAALAVLFVAQEIVVWGRLDPLPREGDLYAGAVSCTDAEGLWLLAQSVPSASRVPCVRAQPAGWTLGSQTVTSGRSVLTFDHDRAGPHALVATLTAACDRGSAPEIDPAGTGLRRYQGGDPSDPRVTLRFDVFAGGCLTTRLVSPPVGQALLTGDLSRVIGFVPRADLARLVEQRSDGRLHLDPPDAG</sequence>
<dbReference type="SUPFAM" id="SSF48317">
    <property type="entry name" value="Acid phosphatase/Vanadium-dependent haloperoxidase"/>
    <property type="match status" value="1"/>
</dbReference>
<dbReference type="GO" id="GO:0004674">
    <property type="term" value="F:protein serine/threonine kinase activity"/>
    <property type="evidence" value="ECO:0007669"/>
    <property type="project" value="UniProtKB-KW"/>
</dbReference>
<dbReference type="CDD" id="cd01610">
    <property type="entry name" value="PAP2_like"/>
    <property type="match status" value="1"/>
</dbReference>
<dbReference type="InterPro" id="IPR018934">
    <property type="entry name" value="RIO_dom"/>
</dbReference>
<dbReference type="RefSeq" id="WP_142460309.1">
    <property type="nucleotide sequence ID" value="NZ_FXTJ01000010.1"/>
</dbReference>
<dbReference type="EC" id="2.7.11.1" evidence="1"/>
<keyword evidence="13" id="KW-1185">Reference proteome</keyword>
<keyword evidence="9" id="KW-0472">Membrane</keyword>
<name>A0A521FKC3_9ACTN</name>
<proteinExistence type="predicted"/>
<evidence type="ECO:0000259" key="11">
    <source>
        <dbReference type="Pfam" id="PF01569"/>
    </source>
</evidence>